<dbReference type="EMBL" id="BSYR01000030">
    <property type="protein sequence ID" value="GMI97697.1"/>
    <property type="molecule type" value="Genomic_DNA"/>
</dbReference>
<feature type="chain" id="PRO_5040833655" description="EGF-like domain-containing protein" evidence="1">
    <location>
        <begin position="25"/>
        <end position="209"/>
    </location>
</feature>
<dbReference type="OrthoDB" id="1933729at2759"/>
<evidence type="ECO:0000313" key="2">
    <source>
        <dbReference type="EMBL" id="GMI97697.1"/>
    </source>
</evidence>
<accession>A0A9W7MBK8</accession>
<dbReference type="Proteomes" id="UP001165190">
    <property type="component" value="Unassembled WGS sequence"/>
</dbReference>
<evidence type="ECO:0000313" key="3">
    <source>
        <dbReference type="Proteomes" id="UP001165190"/>
    </source>
</evidence>
<gene>
    <name evidence="2" type="ORF">HRI_003439000</name>
</gene>
<reference evidence="2" key="1">
    <citation type="submission" date="2023-05" db="EMBL/GenBank/DDBJ databases">
        <title>Genome and transcriptome analyses reveal genes involved in the formation of fine ridges on petal epidermal cells in Hibiscus trionum.</title>
        <authorList>
            <person name="Koshimizu S."/>
            <person name="Masuda S."/>
            <person name="Ishii T."/>
            <person name="Shirasu K."/>
            <person name="Hoshino A."/>
            <person name="Arita M."/>
        </authorList>
    </citation>
    <scope>NUCLEOTIDE SEQUENCE</scope>
    <source>
        <strain evidence="2">Hamamatsu line</strain>
    </source>
</reference>
<feature type="signal peptide" evidence="1">
    <location>
        <begin position="1"/>
        <end position="24"/>
    </location>
</feature>
<dbReference type="AlphaFoldDB" id="A0A9W7MBK8"/>
<name>A0A9W7MBK8_HIBTR</name>
<proteinExistence type="predicted"/>
<dbReference type="PANTHER" id="PTHR33881">
    <property type="entry name" value="NEUROGENIC LOCUS NOTCH-LIKE PROTEIN"/>
    <property type="match status" value="1"/>
</dbReference>
<keyword evidence="1" id="KW-0732">Signal</keyword>
<dbReference type="PANTHER" id="PTHR33881:SF17">
    <property type="entry name" value="EGF-LIKE DOMAIN-CONTAINING PROTEIN"/>
    <property type="match status" value="1"/>
</dbReference>
<keyword evidence="3" id="KW-1185">Reference proteome</keyword>
<organism evidence="2 3">
    <name type="scientific">Hibiscus trionum</name>
    <name type="common">Flower of an hour</name>
    <dbReference type="NCBI Taxonomy" id="183268"/>
    <lineage>
        <taxon>Eukaryota</taxon>
        <taxon>Viridiplantae</taxon>
        <taxon>Streptophyta</taxon>
        <taxon>Embryophyta</taxon>
        <taxon>Tracheophyta</taxon>
        <taxon>Spermatophyta</taxon>
        <taxon>Magnoliopsida</taxon>
        <taxon>eudicotyledons</taxon>
        <taxon>Gunneridae</taxon>
        <taxon>Pentapetalae</taxon>
        <taxon>rosids</taxon>
        <taxon>malvids</taxon>
        <taxon>Malvales</taxon>
        <taxon>Malvaceae</taxon>
        <taxon>Malvoideae</taxon>
        <taxon>Hibiscus</taxon>
    </lineage>
</organism>
<comment type="caution">
    <text evidence="2">The sequence shown here is derived from an EMBL/GenBank/DDBJ whole genome shotgun (WGS) entry which is preliminary data.</text>
</comment>
<protein>
    <recommendedName>
        <fullName evidence="4">EGF-like domain-containing protein</fullName>
    </recommendedName>
</protein>
<sequence>MKLQTKIHALNCVVLLSSIVRSSASISEKFIFNPHPVNACDIVNCGKGTCRETDSSLFGFDCDCNSGWTKFQTGPLTLPPCVIPTCTLSSDCGTGSPSPPTLPRPEFNLTDPCSYTWCGDGSCKTSGNSYECDCSADSDNFLNATALPCFKECSLGADCHHPGLGTPPLPLSPPPLSSSSAHGLRRVEVSPIKDGWTLLILGALFLPLI</sequence>
<evidence type="ECO:0008006" key="4">
    <source>
        <dbReference type="Google" id="ProtNLM"/>
    </source>
</evidence>
<evidence type="ECO:0000256" key="1">
    <source>
        <dbReference type="SAM" id="SignalP"/>
    </source>
</evidence>